<dbReference type="EMBL" id="UINC01003404">
    <property type="protein sequence ID" value="SVA06028.1"/>
    <property type="molecule type" value="Genomic_DNA"/>
</dbReference>
<protein>
    <recommendedName>
        <fullName evidence="1">Amidase domain-containing protein</fullName>
    </recommendedName>
</protein>
<gene>
    <name evidence="2" type="ORF">METZ01_LOCUS58882</name>
</gene>
<evidence type="ECO:0000259" key="1">
    <source>
        <dbReference type="Pfam" id="PF01425"/>
    </source>
</evidence>
<name>A0A381SRS1_9ZZZZ</name>
<feature type="domain" description="Amidase" evidence="1">
    <location>
        <begin position="31"/>
        <end position="151"/>
    </location>
</feature>
<sequence>MSNSPTNDELAGEDAVGLADRIRRGDLSPVEAVQATIDRIERLDGDLNAVIHKQFEDALELAASPDLPDGPFRGVPMLLKDLWAEEAGRPHHAGIQALKDADHRSTIDSNMVTRYKEAGFVIVGRTNTPELGLVATTESLAYGPCRNPWNTG</sequence>
<feature type="non-terminal residue" evidence="2">
    <location>
        <position position="152"/>
    </location>
</feature>
<dbReference type="InterPro" id="IPR023631">
    <property type="entry name" value="Amidase_dom"/>
</dbReference>
<dbReference type="GO" id="GO:0012505">
    <property type="term" value="C:endomembrane system"/>
    <property type="evidence" value="ECO:0007669"/>
    <property type="project" value="TreeGrafter"/>
</dbReference>
<dbReference type="AlphaFoldDB" id="A0A381SRS1"/>
<organism evidence="2">
    <name type="scientific">marine metagenome</name>
    <dbReference type="NCBI Taxonomy" id="408172"/>
    <lineage>
        <taxon>unclassified sequences</taxon>
        <taxon>metagenomes</taxon>
        <taxon>ecological metagenomes</taxon>
    </lineage>
</organism>
<dbReference type="InterPro" id="IPR036928">
    <property type="entry name" value="AS_sf"/>
</dbReference>
<dbReference type="Gene3D" id="3.90.1300.10">
    <property type="entry name" value="Amidase signature (AS) domain"/>
    <property type="match status" value="1"/>
</dbReference>
<dbReference type="InterPro" id="IPR052739">
    <property type="entry name" value="FAAH2"/>
</dbReference>
<accession>A0A381SRS1</accession>
<reference evidence="2" key="1">
    <citation type="submission" date="2018-05" db="EMBL/GenBank/DDBJ databases">
        <authorList>
            <person name="Lanie J.A."/>
            <person name="Ng W.-L."/>
            <person name="Kazmierczak K.M."/>
            <person name="Andrzejewski T.M."/>
            <person name="Davidsen T.M."/>
            <person name="Wayne K.J."/>
            <person name="Tettelin H."/>
            <person name="Glass J.I."/>
            <person name="Rusch D."/>
            <person name="Podicherti R."/>
            <person name="Tsui H.-C.T."/>
            <person name="Winkler M.E."/>
        </authorList>
    </citation>
    <scope>NUCLEOTIDE SEQUENCE</scope>
</reference>
<dbReference type="PANTHER" id="PTHR43372">
    <property type="entry name" value="FATTY-ACID AMIDE HYDROLASE"/>
    <property type="match status" value="1"/>
</dbReference>
<dbReference type="SUPFAM" id="SSF75304">
    <property type="entry name" value="Amidase signature (AS) enzymes"/>
    <property type="match status" value="1"/>
</dbReference>
<dbReference type="Pfam" id="PF01425">
    <property type="entry name" value="Amidase"/>
    <property type="match status" value="1"/>
</dbReference>
<evidence type="ECO:0000313" key="2">
    <source>
        <dbReference type="EMBL" id="SVA06028.1"/>
    </source>
</evidence>
<dbReference type="PANTHER" id="PTHR43372:SF4">
    <property type="entry name" value="FATTY-ACID AMIDE HYDROLASE 2"/>
    <property type="match status" value="1"/>
</dbReference>
<proteinExistence type="predicted"/>